<evidence type="ECO:0000313" key="7">
    <source>
        <dbReference type="EMBL" id="MBB4221339.1"/>
    </source>
</evidence>
<comment type="cofactor">
    <cofactor evidence="1">
        <name>heme b</name>
        <dbReference type="ChEBI" id="CHEBI:60344"/>
    </cofactor>
</comment>
<proteinExistence type="inferred from homology"/>
<keyword evidence="3" id="KW-0479">Metal-binding</keyword>
<protein>
    <submittedName>
        <fullName evidence="7">Aldoxime dehydratase</fullName>
        <ecNumber evidence="7">4.99.1.5</ecNumber>
    </submittedName>
</protein>
<organism evidence="7 8">
    <name type="scientific">Variovorax guangxiensis</name>
    <dbReference type="NCBI Taxonomy" id="1775474"/>
    <lineage>
        <taxon>Bacteria</taxon>
        <taxon>Pseudomonadati</taxon>
        <taxon>Pseudomonadota</taxon>
        <taxon>Betaproteobacteria</taxon>
        <taxon>Burkholderiales</taxon>
        <taxon>Comamonadaceae</taxon>
        <taxon>Variovorax</taxon>
    </lineage>
</organism>
<accession>A0A840FP40</accession>
<evidence type="ECO:0000256" key="3">
    <source>
        <dbReference type="ARBA" id="ARBA00022723"/>
    </source>
</evidence>
<dbReference type="EMBL" id="JACIFZ010000002">
    <property type="protein sequence ID" value="MBB4221339.1"/>
    <property type="molecule type" value="Genomic_DNA"/>
</dbReference>
<dbReference type="AlphaFoldDB" id="A0A840FP40"/>
<comment type="similarity">
    <text evidence="6">Belongs to the heme-containing dehydratase family.</text>
</comment>
<keyword evidence="5 7" id="KW-0456">Lyase</keyword>
<dbReference type="GO" id="GO:0016829">
    <property type="term" value="F:lyase activity"/>
    <property type="evidence" value="ECO:0007669"/>
    <property type="project" value="UniProtKB-KW"/>
</dbReference>
<keyword evidence="4" id="KW-0408">Iron</keyword>
<keyword evidence="2" id="KW-0349">Heme</keyword>
<dbReference type="GO" id="GO:0046872">
    <property type="term" value="F:metal ion binding"/>
    <property type="evidence" value="ECO:0007669"/>
    <property type="project" value="UniProtKB-KW"/>
</dbReference>
<dbReference type="EC" id="4.99.1.5" evidence="7"/>
<gene>
    <name evidence="7" type="ORF">GGD71_002099</name>
</gene>
<evidence type="ECO:0000256" key="5">
    <source>
        <dbReference type="ARBA" id="ARBA00023239"/>
    </source>
</evidence>
<evidence type="ECO:0000256" key="2">
    <source>
        <dbReference type="ARBA" id="ARBA00022617"/>
    </source>
</evidence>
<dbReference type="RefSeq" id="WP_184637468.1">
    <property type="nucleotide sequence ID" value="NZ_JACIFZ010000002.1"/>
</dbReference>
<evidence type="ECO:0000256" key="4">
    <source>
        <dbReference type="ARBA" id="ARBA00023004"/>
    </source>
</evidence>
<reference evidence="7 8" key="1">
    <citation type="submission" date="2020-08" db="EMBL/GenBank/DDBJ databases">
        <title>Genomic Encyclopedia of Type Strains, Phase IV (KMG-V): Genome sequencing to study the core and pangenomes of soil and plant-associated prokaryotes.</title>
        <authorList>
            <person name="Whitman W."/>
        </authorList>
    </citation>
    <scope>NUCLEOTIDE SEQUENCE [LARGE SCALE GENOMIC DNA]</scope>
    <source>
        <strain evidence="7 8">34/80</strain>
    </source>
</reference>
<name>A0A840FP40_9BURK</name>
<comment type="caution">
    <text evidence="7">The sequence shown here is derived from an EMBL/GenBank/DDBJ whole genome shotgun (WGS) entry which is preliminary data.</text>
</comment>
<evidence type="ECO:0000256" key="6">
    <source>
        <dbReference type="ARBA" id="ARBA00034312"/>
    </source>
</evidence>
<evidence type="ECO:0000256" key="1">
    <source>
        <dbReference type="ARBA" id="ARBA00001970"/>
    </source>
</evidence>
<evidence type="ECO:0000313" key="8">
    <source>
        <dbReference type="Proteomes" id="UP000524450"/>
    </source>
</evidence>
<dbReference type="InterPro" id="IPR025702">
    <property type="entry name" value="OXD"/>
</dbReference>
<dbReference type="Pfam" id="PF13816">
    <property type="entry name" value="Dehydratase_hem"/>
    <property type="match status" value="1"/>
</dbReference>
<dbReference type="Proteomes" id="UP000524450">
    <property type="component" value="Unassembled WGS sequence"/>
</dbReference>
<sequence>MESAIDEHLKCPRTRHRRVEDDYVPPYPVWSARAPVAVRRVVMGYFGVQSHGAEMQGRACAALMKIARDFALPDGPGHHDLTHYVDAQGFDNMIAIAYWSDPAAYARWCATPAVDAWWRSDERLTEGLGYFREIASPRVEHFETMFNTPDRFEGVGVVMGGVSGELQEHGYWGSMRDRIPLSQTDAMAPSGSRAVIAGAPAPGQRVRIAGHENVAMIRSGQEWTDTTGQERTLYLQDMEPVLREGMDFLRDQGLGIGCYSNRYMRHLDAQGAPLQKSFGLSYWRSLADMERWAESHPTHVAIFGSFMRYVQALNFQLQLRVYHEVSVLKADEQSYEYVNCHAGSGLMNGLAPAAVGA</sequence>